<organism evidence="4 5">
    <name type="scientific">Phialocephala subalpina</name>
    <dbReference type="NCBI Taxonomy" id="576137"/>
    <lineage>
        <taxon>Eukaryota</taxon>
        <taxon>Fungi</taxon>
        <taxon>Dikarya</taxon>
        <taxon>Ascomycota</taxon>
        <taxon>Pezizomycotina</taxon>
        <taxon>Leotiomycetes</taxon>
        <taxon>Helotiales</taxon>
        <taxon>Mollisiaceae</taxon>
        <taxon>Phialocephala</taxon>
        <taxon>Phialocephala fortinii species complex</taxon>
    </lineage>
</organism>
<feature type="compositionally biased region" description="Basic and acidic residues" evidence="1">
    <location>
        <begin position="609"/>
        <end position="629"/>
    </location>
</feature>
<name>A0A1L7XSS7_9HELO</name>
<reference evidence="4 5" key="1">
    <citation type="submission" date="2016-03" db="EMBL/GenBank/DDBJ databases">
        <authorList>
            <person name="Ploux O."/>
        </authorList>
    </citation>
    <scope>NUCLEOTIDE SEQUENCE [LARGE SCALE GENOMIC DNA]</scope>
    <source>
        <strain evidence="4 5">UAMH 11012</strain>
    </source>
</reference>
<feature type="domain" description="Ubiquitin-like" evidence="3">
    <location>
        <begin position="226"/>
        <end position="309"/>
    </location>
</feature>
<feature type="compositionally biased region" description="Basic and acidic residues" evidence="1">
    <location>
        <begin position="808"/>
        <end position="821"/>
    </location>
</feature>
<dbReference type="OrthoDB" id="3045089at2759"/>
<evidence type="ECO:0000256" key="1">
    <source>
        <dbReference type="SAM" id="MobiDB-lite"/>
    </source>
</evidence>
<dbReference type="EMBL" id="FJOG01000050">
    <property type="protein sequence ID" value="CZR68083.1"/>
    <property type="molecule type" value="Genomic_DNA"/>
</dbReference>
<accession>A0A1L7XSS7</accession>
<gene>
    <name evidence="4" type="ORF">PAC_17982</name>
</gene>
<dbReference type="InterPro" id="IPR054464">
    <property type="entry name" value="ULD_fung"/>
</dbReference>
<dbReference type="AlphaFoldDB" id="A0A1L7XSS7"/>
<feature type="compositionally biased region" description="Low complexity" evidence="1">
    <location>
        <begin position="790"/>
        <end position="805"/>
    </location>
</feature>
<dbReference type="Pfam" id="PF22893">
    <property type="entry name" value="ULD_2"/>
    <property type="match status" value="1"/>
</dbReference>
<sequence length="972" mass="108643">MSVGFGFSAGDFIAALQLVSTVIDALRDSGDSSNEYRALVSQLFTLETALLKVKRLEVDDEQHAEVIALRQAACQCQTTIDEFWEKIKKYQPSLREGGSGSRVKDGWRKIRWALCKKDDLVKFKADLVGHTESIELLLMTLHMGSTRIEGKRQEENYKTLAGKMQEGYFGCMQKLSSIMDCVSIGVEQGKKILEMTAKVIQTNLDVFHIVLNIQSIITRIPGQVERQQPVYFIDALGRHTPFNLEFILSAEALTHVLSSNFRNIGSGSQKIERGEFAIQDTGLKSDIDLTGPWESCFRPGQRVDMSMVFVSKKNPSQSCPACQQDNGDGFEEDQDVECKKCGVTFRRTVTRVFESKKTPEIPVMVSHPSARDLSSLILNHGRGELKRKRESDEDEEMALFRRVRVKTSVVLPSKTSRSSSPTTGETAGDFLDNFYELFNTSDANGLNPRGRVPSIKTSKTDSRQAEVIPRESLAHPKNNTTETLRAPTEFLPTNASSSEGLLSLVSNKRPRRRKTMDALNQAQTWTSTVNEDVTGKLYAEDGVRKHDASRDKDRDGHKDGDRGELENWKQAEATEREREAREYIAAIPGMWSERNVDDASKAGSPVSVRKQDASRDKDRDGHKDRDRTSRAKRRSRTPTARRTSRIERSTSPVNIDRYVPGASKRRESIGPNDGEEVDKTIPPSQDRWSQIRKDATRRAAERQSEEQSGRGSSYCDDDGETSGEEARIKARVAELIGNAGHPNMKPDSESDRMRKRKTAPIHEETTAPKRHQASSINDARFPFPDPLVQAAALAAAPSSSSVSSSGTKPEESEQEAKEKNEATIEFGNVAKQDTVPDMDGSQPPRVLTEQDEVHNAISAHTPPDSDTHTNFDANDDLKQDFHMNPNPTDLNTTRFDNPPMDLNIRDFINFDTGNKMVFDDGWHKESDGIIMDIGIDWVDQNRNWSRMGTPILEGDIFGNVNASTSNEVNARA</sequence>
<feature type="domain" description="Azaphilone pigments biosynthesis cluster protein L N-terminal" evidence="2">
    <location>
        <begin position="14"/>
        <end position="162"/>
    </location>
</feature>
<evidence type="ECO:0000313" key="5">
    <source>
        <dbReference type="Proteomes" id="UP000184330"/>
    </source>
</evidence>
<protein>
    <submittedName>
        <fullName evidence="4">Uncharacterized protein</fullName>
    </submittedName>
</protein>
<dbReference type="PANTHER" id="PTHR38886:SF1">
    <property type="entry name" value="NACHT-NTPASE AND P-LOOP NTPASES N-TERMINAL DOMAIN-CONTAINING PROTEIN"/>
    <property type="match status" value="1"/>
</dbReference>
<dbReference type="InterPro" id="IPR031348">
    <property type="entry name" value="PigL_N"/>
</dbReference>
<dbReference type="Pfam" id="PF17111">
    <property type="entry name" value="PigL_N"/>
    <property type="match status" value="1"/>
</dbReference>
<keyword evidence="5" id="KW-1185">Reference proteome</keyword>
<feature type="compositionally biased region" description="Basic and acidic residues" evidence="1">
    <location>
        <begin position="689"/>
        <end position="708"/>
    </location>
</feature>
<feature type="region of interest" description="Disordered" evidence="1">
    <location>
        <begin position="445"/>
        <end position="467"/>
    </location>
</feature>
<evidence type="ECO:0000259" key="3">
    <source>
        <dbReference type="Pfam" id="PF22893"/>
    </source>
</evidence>
<proteinExistence type="predicted"/>
<feature type="region of interest" description="Disordered" evidence="1">
    <location>
        <begin position="540"/>
        <end position="821"/>
    </location>
</feature>
<dbReference type="PANTHER" id="PTHR38886">
    <property type="entry name" value="SESA DOMAIN-CONTAINING PROTEIN"/>
    <property type="match status" value="1"/>
</dbReference>
<feature type="compositionally biased region" description="Basic and acidic residues" evidence="1">
    <location>
        <begin position="458"/>
        <end position="467"/>
    </location>
</feature>
<feature type="compositionally biased region" description="Basic and acidic residues" evidence="1">
    <location>
        <begin position="540"/>
        <end position="582"/>
    </location>
</feature>
<evidence type="ECO:0000313" key="4">
    <source>
        <dbReference type="EMBL" id="CZR68083.1"/>
    </source>
</evidence>
<dbReference type="Proteomes" id="UP000184330">
    <property type="component" value="Unassembled WGS sequence"/>
</dbReference>
<evidence type="ECO:0000259" key="2">
    <source>
        <dbReference type="Pfam" id="PF17111"/>
    </source>
</evidence>